<accession>A0A221KJB6</accession>
<gene>
    <name evidence="1" type="ORF">VITFI_CDS3123</name>
</gene>
<keyword evidence="2" id="KW-1185">Reference proteome</keyword>
<organism evidence="1 2">
    <name type="scientific">Vitreoscilla filiformis</name>
    <dbReference type="NCBI Taxonomy" id="63"/>
    <lineage>
        <taxon>Bacteria</taxon>
        <taxon>Pseudomonadati</taxon>
        <taxon>Pseudomonadota</taxon>
        <taxon>Betaproteobacteria</taxon>
        <taxon>Neisseriales</taxon>
        <taxon>Neisseriaceae</taxon>
        <taxon>Vitreoscilla</taxon>
    </lineage>
</organism>
<proteinExistence type="predicted"/>
<evidence type="ECO:0000313" key="1">
    <source>
        <dbReference type="EMBL" id="ASM78900.1"/>
    </source>
</evidence>
<dbReference type="Proteomes" id="UP000199729">
    <property type="component" value="Chromosome"/>
</dbReference>
<dbReference type="EMBL" id="CP022423">
    <property type="protein sequence ID" value="ASM78900.1"/>
    <property type="molecule type" value="Genomic_DNA"/>
</dbReference>
<reference evidence="1 2" key="1">
    <citation type="submission" date="2017-07" db="EMBL/GenBank/DDBJ databases">
        <title>Complete Genome Sequence of the cosmetic ferment Vitreoscilla filiformis (ATCC15551).</title>
        <authorList>
            <person name="Contreras S."/>
            <person name="Sagory-Zalkind P."/>
            <person name="Blanquart H."/>
            <person name="Iltis A."/>
            <person name="Morand S.C."/>
        </authorList>
    </citation>
    <scope>NUCLEOTIDE SEQUENCE [LARGE SCALE GENOMIC DNA]</scope>
    <source>
        <strain evidence="1 2">ATCC 15551</strain>
    </source>
</reference>
<name>A0A221KJB6_VITFI</name>
<dbReference type="KEGG" id="vff:VITFI_CDS3123"/>
<evidence type="ECO:0000313" key="2">
    <source>
        <dbReference type="Proteomes" id="UP000199729"/>
    </source>
</evidence>
<dbReference type="AlphaFoldDB" id="A0A221KJB6"/>
<protein>
    <submittedName>
        <fullName evidence="1">Uncharacterized protein</fullName>
    </submittedName>
</protein>
<sequence length="359" mass="40425">MAPVASEDSQEVPPALAHFSHSRAGFVLASPRRLCSRWARGSEAAPDESTVIQDGETALRQLWPLLLSHADPLMQAIGLYGSQALEPLVLQASMSNDPRIVAVAMFSCMRASYRMPSLDKNGLVTGHARLPCIEQTARRWTELAPDNAAAWLTLATIAREQGRTELATYAMDRMAQAPAWNSYRGLMLAKAMEVMPPEFSWWQRRTIGARLMEPSYLSLDGIADDYCSDAATQRSAERRQRCTQLASTLSHLSQDANAIAVGLRLGRQMELPETDEQLDLDLTLYFSQQERQFWWERQAMSEESHCQQSVQQLYQHLRSYYDGGDLSLLREDASKARRRMQRRSLRAAASVEETDTLVE</sequence>